<protein>
    <recommendedName>
        <fullName evidence="3">tRNA U34 carboxymethyltransferase</fullName>
        <ecNumber evidence="3">2.5.1.-</ecNumber>
    </recommendedName>
</protein>
<dbReference type="GO" id="GO:0016765">
    <property type="term" value="F:transferase activity, transferring alkyl or aryl (other than methyl) groups"/>
    <property type="evidence" value="ECO:0007669"/>
    <property type="project" value="UniProtKB-UniRule"/>
</dbReference>
<dbReference type="InterPro" id="IPR029063">
    <property type="entry name" value="SAM-dependent_MTases_sf"/>
</dbReference>
<keyword evidence="2 3" id="KW-0819">tRNA processing</keyword>
<dbReference type="Pfam" id="PF08003">
    <property type="entry name" value="Methyltransf_9"/>
    <property type="match status" value="1"/>
</dbReference>
<feature type="binding site" evidence="3">
    <location>
        <position position="316"/>
    </location>
    <ligand>
        <name>carboxy-S-adenosyl-L-methionine</name>
        <dbReference type="ChEBI" id="CHEBI:134278"/>
    </ligand>
</feature>
<dbReference type="GO" id="GO:0002098">
    <property type="term" value="P:tRNA wobble uridine modification"/>
    <property type="evidence" value="ECO:0007669"/>
    <property type="project" value="InterPro"/>
</dbReference>
<feature type="binding site" evidence="3">
    <location>
        <position position="106"/>
    </location>
    <ligand>
        <name>carboxy-S-adenosyl-L-methionine</name>
        <dbReference type="ChEBI" id="CHEBI:134278"/>
    </ligand>
</feature>
<dbReference type="EC" id="2.5.1.-" evidence="3"/>
<dbReference type="AlphaFoldDB" id="A0A5C8ZRJ2"/>
<comment type="catalytic activity">
    <reaction evidence="3">
        <text>carboxy-S-adenosyl-L-methionine + 5-hydroxyuridine(34) in tRNA = 5-carboxymethoxyuridine(34) in tRNA + S-adenosyl-L-homocysteine + H(+)</text>
        <dbReference type="Rhea" id="RHEA:52848"/>
        <dbReference type="Rhea" id="RHEA-COMP:13381"/>
        <dbReference type="Rhea" id="RHEA-COMP:13383"/>
        <dbReference type="ChEBI" id="CHEBI:15378"/>
        <dbReference type="ChEBI" id="CHEBI:57856"/>
        <dbReference type="ChEBI" id="CHEBI:134278"/>
        <dbReference type="ChEBI" id="CHEBI:136877"/>
        <dbReference type="ChEBI" id="CHEBI:136879"/>
    </reaction>
</comment>
<evidence type="ECO:0000256" key="1">
    <source>
        <dbReference type="ARBA" id="ARBA00022679"/>
    </source>
</evidence>
<dbReference type="PANTHER" id="PTHR43464">
    <property type="entry name" value="METHYLTRANSFERASE"/>
    <property type="match status" value="1"/>
</dbReference>
<feature type="binding site" evidence="3">
    <location>
        <position position="111"/>
    </location>
    <ligand>
        <name>carboxy-S-adenosyl-L-methionine</name>
        <dbReference type="ChEBI" id="CHEBI:134278"/>
    </ligand>
</feature>
<dbReference type="Gene3D" id="3.40.50.150">
    <property type="entry name" value="Vaccinia Virus protein VP39"/>
    <property type="match status" value="1"/>
</dbReference>
<evidence type="ECO:0000313" key="5">
    <source>
        <dbReference type="Proteomes" id="UP000321933"/>
    </source>
</evidence>
<feature type="binding site" evidence="3">
    <location>
        <position position="131"/>
    </location>
    <ligand>
        <name>carboxy-S-adenosyl-L-methionine</name>
        <dbReference type="ChEBI" id="CHEBI:134278"/>
    </ligand>
</feature>
<comment type="subunit">
    <text evidence="3">Homotetramer.</text>
</comment>
<dbReference type="GO" id="GO:0008168">
    <property type="term" value="F:methyltransferase activity"/>
    <property type="evidence" value="ECO:0007669"/>
    <property type="project" value="TreeGrafter"/>
</dbReference>
<accession>A0A5C8ZRJ2</accession>
<keyword evidence="5" id="KW-1185">Reference proteome</keyword>
<name>A0A5C8ZRJ2_9GAMM</name>
<evidence type="ECO:0000313" key="4">
    <source>
        <dbReference type="EMBL" id="TXS89971.1"/>
    </source>
</evidence>
<feature type="binding site" evidence="3">
    <location>
        <position position="92"/>
    </location>
    <ligand>
        <name>carboxy-S-adenosyl-L-methionine</name>
        <dbReference type="ChEBI" id="CHEBI:134278"/>
    </ligand>
</feature>
<dbReference type="Proteomes" id="UP000321933">
    <property type="component" value="Unassembled WGS sequence"/>
</dbReference>
<dbReference type="SUPFAM" id="SSF53335">
    <property type="entry name" value="S-adenosyl-L-methionine-dependent methyltransferases"/>
    <property type="match status" value="1"/>
</dbReference>
<evidence type="ECO:0000256" key="3">
    <source>
        <dbReference type="HAMAP-Rule" id="MF_01590"/>
    </source>
</evidence>
<feature type="binding site" evidence="3">
    <location>
        <begin position="153"/>
        <end position="155"/>
    </location>
    <ligand>
        <name>carboxy-S-adenosyl-L-methionine</name>
        <dbReference type="ChEBI" id="CHEBI:134278"/>
    </ligand>
</feature>
<feature type="binding site" evidence="3">
    <location>
        <position position="201"/>
    </location>
    <ligand>
        <name>carboxy-S-adenosyl-L-methionine</name>
        <dbReference type="ChEBI" id="CHEBI:134278"/>
    </ligand>
</feature>
<gene>
    <name evidence="3 4" type="primary">cmoB</name>
    <name evidence="4" type="ORF">FVW59_15270</name>
</gene>
<dbReference type="EMBL" id="VRYZ01000007">
    <property type="protein sequence ID" value="TXS89971.1"/>
    <property type="molecule type" value="Genomic_DNA"/>
</dbReference>
<dbReference type="InterPro" id="IPR010017">
    <property type="entry name" value="CmoB"/>
</dbReference>
<dbReference type="OrthoDB" id="9773188at2"/>
<evidence type="ECO:0000256" key="2">
    <source>
        <dbReference type="ARBA" id="ARBA00022694"/>
    </source>
</evidence>
<comment type="function">
    <text evidence="3">Catalyzes carboxymethyl transfer from carboxy-S-adenosyl-L-methionine (Cx-SAM) to 5-hydroxyuridine (ho5U) to form 5-carboxymethoxyuridine (cmo5U) at position 34 in tRNAs.</text>
</comment>
<dbReference type="RefSeq" id="WP_148065233.1">
    <property type="nucleotide sequence ID" value="NZ_VRYZ01000007.1"/>
</dbReference>
<dbReference type="NCBIfam" id="TIGR00452">
    <property type="entry name" value="tRNA 5-methoxyuridine(34)/uridine 5-oxyacetic acid(34) synthase CmoB"/>
    <property type="match status" value="1"/>
</dbReference>
<dbReference type="HAMAP" id="MF_01590">
    <property type="entry name" value="tRNA_carboxymethyltr_CmoB"/>
    <property type="match status" value="1"/>
</dbReference>
<keyword evidence="1 3" id="KW-0808">Transferase</keyword>
<reference evidence="4 5" key="1">
    <citation type="submission" date="2019-08" db="EMBL/GenBank/DDBJ databases">
        <title>Parahaliea maris sp. nov., isolated from the surface seawater.</title>
        <authorList>
            <person name="Liu Y."/>
        </authorList>
    </citation>
    <scope>NUCLEOTIDE SEQUENCE [LARGE SCALE GENOMIC DNA]</scope>
    <source>
        <strain evidence="4 5">S2-26</strain>
    </source>
</reference>
<dbReference type="InterPro" id="IPR027555">
    <property type="entry name" value="Mo5U34_MeTrfas-like"/>
</dbReference>
<sequence length="332" mass="37433">MIDYQPLIERWRDGELDTWAGRLPEQIAAGLSHQRYGDLPRWLEVLSALPDLPVTVRHLDGDRVGADCDPPLDAVTQNALRETLQGLHPWRKGPFELFGVHIDTEWRSDWKWDRITPHLDDLDGRRVLDVGCGSGYHCWRMAGAGAGEVIGIDPTPLFVVQFWALQKYLQQPHVWLLPLGIQDVPPKLQAFDTVFSMGVLYHRRSPMDHLQELRDCLRPGGQLVLETLVIEGGPGDTLVPEGRYARMGNVWFLPSTDTLLSWARKLGFVDAALVDVATTSVEEQRATDWMRFHSLANFLDPEDASKTIEGYPAPRRAVITARAPGTRRAKNP</sequence>
<comment type="caution">
    <text evidence="4">The sequence shown here is derived from an EMBL/GenBank/DDBJ whole genome shotgun (WGS) entry which is preliminary data.</text>
</comment>
<dbReference type="PANTHER" id="PTHR43464:SF95">
    <property type="entry name" value="TRNA U34 CARBOXYMETHYLTRANSFERASE"/>
    <property type="match status" value="1"/>
</dbReference>
<dbReference type="CDD" id="cd02440">
    <property type="entry name" value="AdoMet_MTases"/>
    <property type="match status" value="1"/>
</dbReference>
<comment type="similarity">
    <text evidence="3">Belongs to the class I-like SAM-binding methyltransferase superfamily. CmoB family.</text>
</comment>
<comment type="caution">
    <text evidence="3">Lacks conserved residue(s) required for the propagation of feature annotation.</text>
</comment>
<dbReference type="NCBIfam" id="NF011650">
    <property type="entry name" value="PRK15068.1"/>
    <property type="match status" value="1"/>
</dbReference>
<feature type="binding site" evidence="3">
    <location>
        <position position="197"/>
    </location>
    <ligand>
        <name>carboxy-S-adenosyl-L-methionine</name>
        <dbReference type="ChEBI" id="CHEBI:134278"/>
    </ligand>
</feature>
<proteinExistence type="inferred from homology"/>
<organism evidence="4 5">
    <name type="scientific">Parahaliea aestuarii</name>
    <dbReference type="NCBI Taxonomy" id="1852021"/>
    <lineage>
        <taxon>Bacteria</taxon>
        <taxon>Pseudomonadati</taxon>
        <taxon>Pseudomonadota</taxon>
        <taxon>Gammaproteobacteria</taxon>
        <taxon>Cellvibrionales</taxon>
        <taxon>Halieaceae</taxon>
        <taxon>Parahaliea</taxon>
    </lineage>
</organism>